<proteinExistence type="predicted"/>
<dbReference type="AlphaFoldDB" id="A0A6P7TXJ2"/>
<dbReference type="InterPro" id="IPR012337">
    <property type="entry name" value="RNaseH-like_sf"/>
</dbReference>
<feature type="non-terminal residue" evidence="3">
    <location>
        <position position="349"/>
    </location>
</feature>
<dbReference type="SUPFAM" id="SSF53098">
    <property type="entry name" value="Ribonuclease H-like"/>
    <property type="match status" value="1"/>
</dbReference>
<dbReference type="PANTHER" id="PTHR37984">
    <property type="entry name" value="PROTEIN CBG26694"/>
    <property type="match status" value="1"/>
</dbReference>
<keyword evidence="2" id="KW-1185">Reference proteome</keyword>
<dbReference type="GO" id="GO:0015074">
    <property type="term" value="P:DNA integration"/>
    <property type="evidence" value="ECO:0007669"/>
    <property type="project" value="InterPro"/>
</dbReference>
<dbReference type="PROSITE" id="PS50994">
    <property type="entry name" value="INTEGRASE"/>
    <property type="match status" value="1"/>
</dbReference>
<dbReference type="InterPro" id="IPR036397">
    <property type="entry name" value="RNaseH_sf"/>
</dbReference>
<dbReference type="GO" id="GO:0003676">
    <property type="term" value="F:nucleic acid binding"/>
    <property type="evidence" value="ECO:0007669"/>
    <property type="project" value="InterPro"/>
</dbReference>
<organism evidence="2 3">
    <name type="scientific">Octopus sinensis</name>
    <name type="common">East Asian common octopus</name>
    <dbReference type="NCBI Taxonomy" id="2607531"/>
    <lineage>
        <taxon>Eukaryota</taxon>
        <taxon>Metazoa</taxon>
        <taxon>Spiralia</taxon>
        <taxon>Lophotrochozoa</taxon>
        <taxon>Mollusca</taxon>
        <taxon>Cephalopoda</taxon>
        <taxon>Coleoidea</taxon>
        <taxon>Octopodiformes</taxon>
        <taxon>Octopoda</taxon>
        <taxon>Incirrata</taxon>
        <taxon>Octopodidae</taxon>
        <taxon>Octopus</taxon>
    </lineage>
</organism>
<accession>A0A6P7TXJ2</accession>
<name>A0A6P7TXJ2_9MOLL</name>
<dbReference type="RefSeq" id="XP_029657149.1">
    <property type="nucleotide sequence ID" value="XM_029801289.1"/>
</dbReference>
<dbReference type="PANTHER" id="PTHR37984:SF5">
    <property type="entry name" value="PROTEIN NYNRIN-LIKE"/>
    <property type="match status" value="1"/>
</dbReference>
<dbReference type="InterPro" id="IPR001584">
    <property type="entry name" value="Integrase_cat-core"/>
</dbReference>
<evidence type="ECO:0000259" key="1">
    <source>
        <dbReference type="PROSITE" id="PS50994"/>
    </source>
</evidence>
<evidence type="ECO:0000313" key="2">
    <source>
        <dbReference type="Proteomes" id="UP000515154"/>
    </source>
</evidence>
<feature type="domain" description="Integrase catalytic" evidence="1">
    <location>
        <begin position="223"/>
        <end position="349"/>
    </location>
</feature>
<sequence length="349" mass="40037">MGYHELKLYQSSLEKYGASFNYYLKENWKRYLDYCFILWQDSMDQLLDFKRMLNNIHSNIQLTMEHNNAVLKGVNLALKWGLRTIEIRTDTATVLGWVGSVITGERRVRTKGAAEMLVKCLLGVLGELIAEFGLKLNVVFVPSEKNRADALTRVKKAWLEEPEEARKGIAAACWLDDSELKRLHAMHHLGVDRTLYLAKEIDADVTRRSIRKVVGSCDRYQSIDPAPCGNEQGSLSVVQNWKRLPVDVTHYRQGMYLSMVDCGPGRLAIWRELRMGITDEIAQILNGIFLERGPVEELLMDNGAAFRSEVLRVMLDRWNVCRLFRAAYRPSGNGIVERHHRTVKVIAER</sequence>
<dbReference type="Gene3D" id="3.30.420.10">
    <property type="entry name" value="Ribonuclease H-like superfamily/Ribonuclease H"/>
    <property type="match status" value="1"/>
</dbReference>
<dbReference type="KEGG" id="osn:115231222"/>
<evidence type="ECO:0000313" key="3">
    <source>
        <dbReference type="RefSeq" id="XP_029657149.1"/>
    </source>
</evidence>
<dbReference type="Proteomes" id="UP000515154">
    <property type="component" value="Unplaced"/>
</dbReference>
<reference evidence="3" key="1">
    <citation type="submission" date="2025-08" db="UniProtKB">
        <authorList>
            <consortium name="RefSeq"/>
        </authorList>
    </citation>
    <scope>IDENTIFICATION</scope>
</reference>
<dbReference type="InterPro" id="IPR050951">
    <property type="entry name" value="Retrovirus_Pol_polyprotein"/>
</dbReference>
<gene>
    <name evidence="3" type="primary">LOC115231222</name>
</gene>
<protein>
    <submittedName>
        <fullName evidence="3">Uncharacterized protein LOC115231222</fullName>
    </submittedName>
</protein>